<evidence type="ECO:0000313" key="13">
    <source>
        <dbReference type="Proteomes" id="UP000515811"/>
    </source>
</evidence>
<evidence type="ECO:0000256" key="9">
    <source>
        <dbReference type="RuleBase" id="RU365041"/>
    </source>
</evidence>
<dbReference type="InterPro" id="IPR003416">
    <property type="entry name" value="MgtC/SapB/SrpB/YhiD_fam"/>
</dbReference>
<dbReference type="PANTHER" id="PTHR33778:SF3">
    <property type="entry name" value="PROTEIN MGTC"/>
    <property type="match status" value="1"/>
</dbReference>
<evidence type="ECO:0000256" key="6">
    <source>
        <dbReference type="ARBA" id="ARBA00022989"/>
    </source>
</evidence>
<feature type="transmembrane region" description="Helical" evidence="9">
    <location>
        <begin position="71"/>
        <end position="88"/>
    </location>
</feature>
<protein>
    <recommendedName>
        <fullName evidence="3 9">Protein MgtC</fullName>
    </recommendedName>
</protein>
<dbReference type="PANTHER" id="PTHR33778">
    <property type="entry name" value="PROTEIN MGTC"/>
    <property type="match status" value="1"/>
</dbReference>
<comment type="subcellular location">
    <subcellularLocation>
        <location evidence="9">Cell inner membrane</location>
        <topology evidence="9">Multi-pass membrane protein</topology>
    </subcellularLocation>
    <subcellularLocation>
        <location evidence="1">Cell membrane</location>
        <topology evidence="1">Multi-pass membrane protein</topology>
    </subcellularLocation>
</comment>
<proteinExistence type="inferred from homology"/>
<dbReference type="Pfam" id="PF02308">
    <property type="entry name" value="MgtC"/>
    <property type="match status" value="1"/>
</dbReference>
<keyword evidence="13" id="KW-1185">Reference proteome</keyword>
<keyword evidence="9" id="KW-0997">Cell inner membrane</keyword>
<comment type="function">
    <text evidence="8">Virulence factor required for growth in low Mg(2+) medium and for intramacrophage survival. May be involved in regulating membrane potential by activating Na(+)/K(+)-ATPase.</text>
</comment>
<evidence type="ECO:0000256" key="4">
    <source>
        <dbReference type="ARBA" id="ARBA00022475"/>
    </source>
</evidence>
<evidence type="ECO:0000256" key="8">
    <source>
        <dbReference type="ARBA" id="ARBA00025369"/>
    </source>
</evidence>
<dbReference type="InterPro" id="IPR049177">
    <property type="entry name" value="MgtC_SapB_SrpB_YhiD_N"/>
</dbReference>
<sequence>MQALHNFNALAALNTLVALVFAFIFGSLIGLERQIRQRTAGLRTNTLVAVGAAVFVDLAMRLAGPEGSTRVIAYVVSGVGFLGAGSIMKEGANVTGLNTAATLWGSAAVGACCGASMIVEGGMAALFVLAANTLLRPVVNSINRRPVNEGAGEAIYYVYAICNNSVQAAVREKMLMLLDAANYPARSVEKHPFGPQDTEIEIVLHATSVDASELDDVIRQIEALPGVLQSFWNPSTEE</sequence>
<dbReference type="PRINTS" id="PR01837">
    <property type="entry name" value="MGTCSAPBPROT"/>
</dbReference>
<accession>A0A7G9RQA0</accession>
<evidence type="ECO:0000313" key="12">
    <source>
        <dbReference type="EMBL" id="QNN57775.1"/>
    </source>
</evidence>
<keyword evidence="7 9" id="KW-0472">Membrane</keyword>
<evidence type="ECO:0000256" key="3">
    <source>
        <dbReference type="ARBA" id="ARBA00013833"/>
    </source>
</evidence>
<dbReference type="Proteomes" id="UP000515811">
    <property type="component" value="Chromosome"/>
</dbReference>
<feature type="domain" description="MgtC/SapB/SrpB/YhiD N-terminal" evidence="10">
    <location>
        <begin position="19"/>
        <end position="139"/>
    </location>
</feature>
<feature type="transmembrane region" description="Helical" evidence="9">
    <location>
        <begin position="108"/>
        <end position="135"/>
    </location>
</feature>
<keyword evidence="4" id="KW-1003">Cell membrane</keyword>
<dbReference type="Gene3D" id="3.30.70.260">
    <property type="match status" value="1"/>
</dbReference>
<comment type="similarity">
    <text evidence="2 9">Belongs to the MgtC/SapB family.</text>
</comment>
<dbReference type="InterPro" id="IPR048640">
    <property type="entry name" value="MgtC-like_C"/>
</dbReference>
<gene>
    <name evidence="12" type="ORF">H9K76_02495</name>
</gene>
<feature type="transmembrane region" description="Helical" evidence="9">
    <location>
        <begin position="41"/>
        <end position="59"/>
    </location>
</feature>
<reference evidence="12 13" key="1">
    <citation type="submission" date="2020-08" db="EMBL/GenBank/DDBJ databases">
        <title>Genome sequence of Diaphorobacter ruginosibacter DSM 27467T.</title>
        <authorList>
            <person name="Hyun D.-W."/>
            <person name="Bae J.-W."/>
        </authorList>
    </citation>
    <scope>NUCLEOTIDE SEQUENCE [LARGE SCALE GENOMIC DNA]</scope>
    <source>
        <strain evidence="12 13">DSM 27467</strain>
    </source>
</reference>
<keyword evidence="5 9" id="KW-0812">Transmembrane</keyword>
<evidence type="ECO:0000256" key="2">
    <source>
        <dbReference type="ARBA" id="ARBA00009298"/>
    </source>
</evidence>
<evidence type="ECO:0000256" key="1">
    <source>
        <dbReference type="ARBA" id="ARBA00004651"/>
    </source>
</evidence>
<dbReference type="Pfam" id="PF21770">
    <property type="entry name" value="MgtC_SapB_C"/>
    <property type="match status" value="1"/>
</dbReference>
<dbReference type="RefSeq" id="WP_187598020.1">
    <property type="nucleotide sequence ID" value="NZ_CP060714.1"/>
</dbReference>
<keyword evidence="6 9" id="KW-1133">Transmembrane helix</keyword>
<feature type="transmembrane region" description="Helical" evidence="9">
    <location>
        <begin position="7"/>
        <end position="29"/>
    </location>
</feature>
<evidence type="ECO:0000256" key="5">
    <source>
        <dbReference type="ARBA" id="ARBA00022692"/>
    </source>
</evidence>
<organism evidence="12 13">
    <name type="scientific">Diaphorobacter ruginosibacter</name>
    <dbReference type="NCBI Taxonomy" id="1715720"/>
    <lineage>
        <taxon>Bacteria</taxon>
        <taxon>Pseudomonadati</taxon>
        <taxon>Pseudomonadota</taxon>
        <taxon>Betaproteobacteria</taxon>
        <taxon>Burkholderiales</taxon>
        <taxon>Comamonadaceae</taxon>
        <taxon>Diaphorobacter</taxon>
    </lineage>
</organism>
<dbReference type="AlphaFoldDB" id="A0A7G9RQA0"/>
<feature type="domain" description="MgtC-like C-terminal" evidence="11">
    <location>
        <begin position="156"/>
        <end position="232"/>
    </location>
</feature>
<evidence type="ECO:0000259" key="10">
    <source>
        <dbReference type="Pfam" id="PF02308"/>
    </source>
</evidence>
<dbReference type="EMBL" id="CP060714">
    <property type="protein sequence ID" value="QNN57775.1"/>
    <property type="molecule type" value="Genomic_DNA"/>
</dbReference>
<evidence type="ECO:0000259" key="11">
    <source>
        <dbReference type="Pfam" id="PF21770"/>
    </source>
</evidence>
<dbReference type="KEGG" id="drg:H9K76_02495"/>
<name>A0A7G9RQA0_9BURK</name>
<dbReference type="GO" id="GO:0005886">
    <property type="term" value="C:plasma membrane"/>
    <property type="evidence" value="ECO:0007669"/>
    <property type="project" value="UniProtKB-SubCell"/>
</dbReference>
<evidence type="ECO:0000256" key="7">
    <source>
        <dbReference type="ARBA" id="ARBA00023136"/>
    </source>
</evidence>